<protein>
    <submittedName>
        <fullName evidence="3">Uncharacterized protein</fullName>
    </submittedName>
</protein>
<gene>
    <name evidence="2" type="ORF">BYL167_LOCUS29539</name>
    <name evidence="3" type="ORF">BYL167_LOCUS29623</name>
    <name evidence="4" type="ORF">GIL414_LOCUS33794</name>
    <name evidence="5" type="ORF">GIL414_LOCUS33856</name>
</gene>
<feature type="compositionally biased region" description="Polar residues" evidence="1">
    <location>
        <begin position="12"/>
        <end position="32"/>
    </location>
</feature>
<dbReference type="Proteomes" id="UP000681720">
    <property type="component" value="Unassembled WGS sequence"/>
</dbReference>
<proteinExistence type="predicted"/>
<sequence>MEDYIRRKASQPVDQNDQNNSSSIIRTSNLSL</sequence>
<evidence type="ECO:0000313" key="4">
    <source>
        <dbReference type="EMBL" id="CAF4480774.1"/>
    </source>
</evidence>
<evidence type="ECO:0000313" key="3">
    <source>
        <dbReference type="EMBL" id="CAF4354565.1"/>
    </source>
</evidence>
<evidence type="ECO:0000313" key="5">
    <source>
        <dbReference type="EMBL" id="CAF4482195.1"/>
    </source>
</evidence>
<feature type="region of interest" description="Disordered" evidence="1">
    <location>
        <begin position="1"/>
        <end position="32"/>
    </location>
</feature>
<feature type="non-terminal residue" evidence="3">
    <location>
        <position position="1"/>
    </location>
</feature>
<evidence type="ECO:0000313" key="2">
    <source>
        <dbReference type="EMBL" id="CAF4351933.1"/>
    </source>
</evidence>
<reference evidence="3" key="1">
    <citation type="submission" date="2021-02" db="EMBL/GenBank/DDBJ databases">
        <authorList>
            <person name="Nowell W R."/>
        </authorList>
    </citation>
    <scope>NUCLEOTIDE SEQUENCE</scope>
</reference>
<dbReference type="AlphaFoldDB" id="A0A8S2UX41"/>
<evidence type="ECO:0000313" key="6">
    <source>
        <dbReference type="Proteomes" id="UP000681967"/>
    </source>
</evidence>
<evidence type="ECO:0000256" key="1">
    <source>
        <dbReference type="SAM" id="MobiDB-lite"/>
    </source>
</evidence>
<organism evidence="3 6">
    <name type="scientific">Rotaria magnacalcarata</name>
    <dbReference type="NCBI Taxonomy" id="392030"/>
    <lineage>
        <taxon>Eukaryota</taxon>
        <taxon>Metazoa</taxon>
        <taxon>Spiralia</taxon>
        <taxon>Gnathifera</taxon>
        <taxon>Rotifera</taxon>
        <taxon>Eurotatoria</taxon>
        <taxon>Bdelloidea</taxon>
        <taxon>Philodinida</taxon>
        <taxon>Philodinidae</taxon>
        <taxon>Rotaria</taxon>
    </lineage>
</organism>
<dbReference type="Proteomes" id="UP000681967">
    <property type="component" value="Unassembled WGS sequence"/>
</dbReference>
<dbReference type="EMBL" id="CAJOBJ010076147">
    <property type="protein sequence ID" value="CAF4480774.1"/>
    <property type="molecule type" value="Genomic_DNA"/>
</dbReference>
<dbReference type="EMBL" id="CAJOBH010045536">
    <property type="protein sequence ID" value="CAF4351933.1"/>
    <property type="molecule type" value="Genomic_DNA"/>
</dbReference>
<name>A0A8S2UX41_9BILA</name>
<accession>A0A8S2UX41</accession>
<dbReference type="EMBL" id="CAJOBH010046023">
    <property type="protein sequence ID" value="CAF4354565.1"/>
    <property type="molecule type" value="Genomic_DNA"/>
</dbReference>
<comment type="caution">
    <text evidence="3">The sequence shown here is derived from an EMBL/GenBank/DDBJ whole genome shotgun (WGS) entry which is preliminary data.</text>
</comment>
<dbReference type="EMBL" id="CAJOBJ010076510">
    <property type="protein sequence ID" value="CAF4482195.1"/>
    <property type="molecule type" value="Genomic_DNA"/>
</dbReference>